<dbReference type="SMART" id="SM00389">
    <property type="entry name" value="HOX"/>
    <property type="match status" value="1"/>
</dbReference>
<protein>
    <submittedName>
        <fullName evidence="11">Homeobox hox lox4</fullName>
    </submittedName>
</protein>
<dbReference type="InterPro" id="IPR017970">
    <property type="entry name" value="Homeobox_CS"/>
</dbReference>
<dbReference type="InterPro" id="IPR020479">
    <property type="entry name" value="HD_metazoa"/>
</dbReference>
<dbReference type="Gene3D" id="1.10.10.60">
    <property type="entry name" value="Homeodomain-like"/>
    <property type="match status" value="1"/>
</dbReference>
<keyword evidence="4 7" id="KW-0238">DNA-binding</keyword>
<evidence type="ECO:0000256" key="3">
    <source>
        <dbReference type="ARBA" id="ARBA00022473"/>
    </source>
</evidence>
<feature type="domain" description="Homeobox" evidence="10">
    <location>
        <begin position="341"/>
        <end position="401"/>
    </location>
</feature>
<sequence>MNAYFPPNFLSQYPSESVGYQHGGMPVNYSSYGPLYNRQGYGQIEQPVAAFQRNATYTEEMTPPYSNGLNGVYPRAMPSPQIQNQTAVSCHDRQLLHADFATSQLLEKTSPQNPDSFPRLDKTLLRLDQYNIDKNARSPVEQFNLNKNLTDTESFDVDKTILPGENYNLDKNYRSDFYNLDKTIPRSAHYHVEKSQHLNLADQYTDLSKSLLFTDSEISKNLCPDTMPNGEKHIPPNTFSKTTYDKNSFTNTDLEKGTFTLDKNSYNLEKSRSGHFTPPHGHCPEWINQSQPSAEPATVTSSPDDSSPKCPPSDSNPDSSPSNDDSAPFFPWMAIVGPNSAQRRRGRQTYSRFQTLELEKEFQYNNYLTRKRRIEVAHSLCLTERQIKIWFQNRRMKLKKERQTIKELNDDLPIKRDIYDETKMIMTLK</sequence>
<dbReference type="GO" id="GO:0009952">
    <property type="term" value="P:anterior/posterior pattern specification"/>
    <property type="evidence" value="ECO:0007669"/>
    <property type="project" value="TreeGrafter"/>
</dbReference>
<evidence type="ECO:0000256" key="2">
    <source>
        <dbReference type="ARBA" id="ARBA00009107"/>
    </source>
</evidence>
<name>A0A1J0M5N2_9MOLL</name>
<evidence type="ECO:0000256" key="8">
    <source>
        <dbReference type="RuleBase" id="RU000682"/>
    </source>
</evidence>
<dbReference type="CDD" id="cd00086">
    <property type="entry name" value="homeodomain"/>
    <property type="match status" value="1"/>
</dbReference>
<keyword evidence="6 7" id="KW-0539">Nucleus</keyword>
<dbReference type="Pfam" id="PF00046">
    <property type="entry name" value="Homeodomain"/>
    <property type="match status" value="1"/>
</dbReference>
<reference evidence="11" key="2">
    <citation type="submission" date="2016-06" db="EMBL/GenBank/DDBJ databases">
        <authorList>
            <person name="Kjaerup R.B."/>
            <person name="Dalgaard T.S."/>
            <person name="Juul-Madsen H.R."/>
        </authorList>
    </citation>
    <scope>NUCLEOTIDE SEQUENCE</scope>
</reference>
<evidence type="ECO:0000259" key="10">
    <source>
        <dbReference type="PROSITE" id="PS50071"/>
    </source>
</evidence>
<evidence type="ECO:0000256" key="4">
    <source>
        <dbReference type="ARBA" id="ARBA00023125"/>
    </source>
</evidence>
<dbReference type="InterPro" id="IPR001827">
    <property type="entry name" value="Homeobox_Antennapedia_CS"/>
</dbReference>
<evidence type="ECO:0000256" key="1">
    <source>
        <dbReference type="ARBA" id="ARBA00004123"/>
    </source>
</evidence>
<evidence type="ECO:0000256" key="7">
    <source>
        <dbReference type="PROSITE-ProRule" id="PRU00108"/>
    </source>
</evidence>
<dbReference type="PANTHER" id="PTHR45659">
    <property type="entry name" value="HOMEOBOX PROTEIN HOX"/>
    <property type="match status" value="1"/>
</dbReference>
<feature type="region of interest" description="Disordered" evidence="9">
    <location>
        <begin position="270"/>
        <end position="331"/>
    </location>
</feature>
<dbReference type="PROSITE" id="PS00032">
    <property type="entry name" value="ANTENNAPEDIA"/>
    <property type="match status" value="1"/>
</dbReference>
<dbReference type="InterPro" id="IPR050296">
    <property type="entry name" value="Antp_homeobox"/>
</dbReference>
<keyword evidence="3" id="KW-0217">Developmental protein</keyword>
<evidence type="ECO:0000256" key="5">
    <source>
        <dbReference type="ARBA" id="ARBA00023155"/>
    </source>
</evidence>
<feature type="DNA-binding region" description="Homeobox" evidence="7">
    <location>
        <begin position="343"/>
        <end position="402"/>
    </location>
</feature>
<reference evidence="11" key="1">
    <citation type="journal article" date="2016" name="BMC Genomics">
        <title>Comparative transcriptomics enlarges the toolkit of known developmental genes in mollusks.</title>
        <authorList>
            <person name="De Oliveira A.L."/>
            <person name="Wollesen T."/>
            <person name="Kristof A."/>
            <person name="Scherholz M."/>
            <person name="Redl E."/>
            <person name="Todt C."/>
            <person name="Bleidorn C."/>
            <person name="Wanninger A."/>
        </authorList>
    </citation>
    <scope>NUCLEOTIDE SEQUENCE</scope>
</reference>
<evidence type="ECO:0000256" key="6">
    <source>
        <dbReference type="ARBA" id="ARBA00023242"/>
    </source>
</evidence>
<organism evidence="11">
    <name type="scientific">Gymnomenia pellucida</name>
    <dbReference type="NCBI Taxonomy" id="1918950"/>
    <lineage>
        <taxon>Eukaryota</taxon>
        <taxon>Metazoa</taxon>
        <taxon>Spiralia</taxon>
        <taxon>Lophotrochozoa</taxon>
        <taxon>Mollusca</taxon>
        <taxon>Aplacophora</taxon>
        <taxon>Solenogastres</taxon>
        <taxon>Pholidoskepia</taxon>
        <taxon>Gymnomeniidae</taxon>
        <taxon>Gymnomenia</taxon>
    </lineage>
</organism>
<dbReference type="PROSITE" id="PS00027">
    <property type="entry name" value="HOMEOBOX_1"/>
    <property type="match status" value="1"/>
</dbReference>
<comment type="subcellular location">
    <subcellularLocation>
        <location evidence="1 7 8">Nucleus</location>
    </subcellularLocation>
</comment>
<evidence type="ECO:0000256" key="9">
    <source>
        <dbReference type="SAM" id="MobiDB-lite"/>
    </source>
</evidence>
<dbReference type="PROSITE" id="PS50071">
    <property type="entry name" value="HOMEOBOX_2"/>
    <property type="match status" value="1"/>
</dbReference>
<dbReference type="PRINTS" id="PR00024">
    <property type="entry name" value="HOMEOBOX"/>
</dbReference>
<dbReference type="AlphaFoldDB" id="A0A1J0M5N2"/>
<dbReference type="FunFam" id="1.10.10.60:FF:000193">
    <property type="entry name" value="Ultrabithorax, isoform C"/>
    <property type="match status" value="1"/>
</dbReference>
<dbReference type="GO" id="GO:0005634">
    <property type="term" value="C:nucleus"/>
    <property type="evidence" value="ECO:0007669"/>
    <property type="project" value="UniProtKB-SubCell"/>
</dbReference>
<evidence type="ECO:0000313" key="11">
    <source>
        <dbReference type="EMBL" id="APD15671.1"/>
    </source>
</evidence>
<dbReference type="InterPro" id="IPR001356">
    <property type="entry name" value="HD"/>
</dbReference>
<accession>A0A1J0M5N2</accession>
<dbReference type="GO" id="GO:0000981">
    <property type="term" value="F:DNA-binding transcription factor activity, RNA polymerase II-specific"/>
    <property type="evidence" value="ECO:0007669"/>
    <property type="project" value="InterPro"/>
</dbReference>
<comment type="similarity">
    <text evidence="2">Belongs to the Antp homeobox family.</text>
</comment>
<dbReference type="GO" id="GO:0000978">
    <property type="term" value="F:RNA polymerase II cis-regulatory region sequence-specific DNA binding"/>
    <property type="evidence" value="ECO:0007669"/>
    <property type="project" value="TreeGrafter"/>
</dbReference>
<keyword evidence="5 7" id="KW-0371">Homeobox</keyword>
<dbReference type="EMBL" id="KX365108">
    <property type="protein sequence ID" value="APD15671.1"/>
    <property type="molecule type" value="mRNA"/>
</dbReference>
<feature type="compositionally biased region" description="Low complexity" evidence="9">
    <location>
        <begin position="312"/>
        <end position="326"/>
    </location>
</feature>
<proteinExistence type="evidence at transcript level"/>
<dbReference type="InterPro" id="IPR009057">
    <property type="entry name" value="Homeodomain-like_sf"/>
</dbReference>
<dbReference type="SUPFAM" id="SSF46689">
    <property type="entry name" value="Homeodomain-like"/>
    <property type="match status" value="1"/>
</dbReference>
<dbReference type="PANTHER" id="PTHR45659:SF4">
    <property type="entry name" value="HOMEOBOX PROTEIN ABDOMINAL-A"/>
    <property type="match status" value="1"/>
</dbReference>
<gene>
    <name evidence="11" type="primary">Lox4</name>
</gene>